<protein>
    <submittedName>
        <fullName evidence="4">Carbohydrate-selective porin</fullName>
    </submittedName>
</protein>
<dbReference type="GO" id="GO:0015288">
    <property type="term" value="F:porin activity"/>
    <property type="evidence" value="ECO:0007669"/>
    <property type="project" value="InterPro"/>
</dbReference>
<evidence type="ECO:0000313" key="4">
    <source>
        <dbReference type="EMBL" id="RXH55440.1"/>
    </source>
</evidence>
<dbReference type="GO" id="GO:0008643">
    <property type="term" value="P:carbohydrate transport"/>
    <property type="evidence" value="ECO:0007669"/>
    <property type="project" value="InterPro"/>
</dbReference>
<dbReference type="EMBL" id="RDSM01000002">
    <property type="protein sequence ID" value="RXH55440.1"/>
    <property type="molecule type" value="Genomic_DNA"/>
</dbReference>
<comment type="caution">
    <text evidence="4">The sequence shown here is derived from an EMBL/GenBank/DDBJ whole genome shotgun (WGS) entry which is preliminary data.</text>
</comment>
<evidence type="ECO:0000256" key="3">
    <source>
        <dbReference type="SAM" id="MobiDB-lite"/>
    </source>
</evidence>
<dbReference type="InterPro" id="IPR052932">
    <property type="entry name" value="OprB_Porin"/>
</dbReference>
<name>A0A4Q0SZI2_9BACT</name>
<evidence type="ECO:0000313" key="5">
    <source>
        <dbReference type="Proteomes" id="UP000289437"/>
    </source>
</evidence>
<dbReference type="InterPro" id="IPR007049">
    <property type="entry name" value="Carb-sel_porin_OprB"/>
</dbReference>
<sequence>MRQIAMTTSRLRNSATRSIAIIAAILMSVVVCAGRAQSGRTSAGSSPSLEDGNGSEIPGAFMPHWRAGAEKHGIKLSLQDMYDFQGNPSGGRTQVGTVFGRTTATLSLDLTRLAGVPGASVFASGLFQTGSNLATTYIGAWDLTSSIAGTHTIRVNEYYWQQVLLQKKLTIRGGQIAAGTEFGNQAIGFDDQGSAFKTWVNNSLASGLPTVTELYLPVPPAGKPGLLILLDPTKSIFLKVGVLSGTHNMFEGDENGTRFDLRNAPLAAVSIGWKSSDPSKAHPGVYKFGLISNFGYFQRFGSHALTHGNDALFANAGYALWRARKPDSSYSHRGVDAQVSLAAAPRVLNRSDFETADGFRFVGLTPRRPSDIAAIGIVYAHFSRDWNRDLQAQHLPGRASQTNLEVSYKIVFSRWFSLWPDFQYVWKPSGDRRVSDAPVLGLRVVFDH</sequence>
<dbReference type="Gene3D" id="2.40.160.180">
    <property type="entry name" value="Carbohydrate-selective porin OprB"/>
    <property type="match status" value="1"/>
</dbReference>
<accession>A0A4Q0SZI2</accession>
<comment type="similarity">
    <text evidence="1 2">Belongs to the OprB family.</text>
</comment>
<feature type="compositionally biased region" description="Polar residues" evidence="3">
    <location>
        <begin position="39"/>
        <end position="48"/>
    </location>
</feature>
<dbReference type="Proteomes" id="UP000289437">
    <property type="component" value="Unassembled WGS sequence"/>
</dbReference>
<gene>
    <name evidence="4" type="ORF">GRAN_2297</name>
</gene>
<proteinExistence type="inferred from homology"/>
<reference evidence="5" key="2">
    <citation type="submission" date="2019-02" db="EMBL/GenBank/DDBJ databases">
        <title>Granulicella sibirica sp. nov., a psychrotolerant acidobacterium isolated from an organic soil layer in forested tundra, West Siberia.</title>
        <authorList>
            <person name="Oshkin I.Y."/>
            <person name="Kulichevskaya I.S."/>
            <person name="Rijpstra W.I.C."/>
            <person name="Sinninghe Damste J.S."/>
            <person name="Rakitin A.L."/>
            <person name="Ravin N.V."/>
            <person name="Dedysh S.N."/>
        </authorList>
    </citation>
    <scope>NUCLEOTIDE SEQUENCE [LARGE SCALE GENOMIC DNA]</scope>
    <source>
        <strain evidence="5">AF10</strain>
    </source>
</reference>
<dbReference type="GO" id="GO:0016020">
    <property type="term" value="C:membrane"/>
    <property type="evidence" value="ECO:0007669"/>
    <property type="project" value="InterPro"/>
</dbReference>
<organism evidence="4 5">
    <name type="scientific">Granulicella sibirica</name>
    <dbReference type="NCBI Taxonomy" id="2479048"/>
    <lineage>
        <taxon>Bacteria</taxon>
        <taxon>Pseudomonadati</taxon>
        <taxon>Acidobacteriota</taxon>
        <taxon>Terriglobia</taxon>
        <taxon>Terriglobales</taxon>
        <taxon>Acidobacteriaceae</taxon>
        <taxon>Granulicella</taxon>
    </lineage>
</organism>
<evidence type="ECO:0000256" key="1">
    <source>
        <dbReference type="ARBA" id="ARBA00008769"/>
    </source>
</evidence>
<feature type="region of interest" description="Disordered" evidence="3">
    <location>
        <begin position="39"/>
        <end position="61"/>
    </location>
</feature>
<dbReference type="PANTHER" id="PTHR37944:SF1">
    <property type="entry name" value="PORIN B"/>
    <property type="match status" value="1"/>
</dbReference>
<evidence type="ECO:0000256" key="2">
    <source>
        <dbReference type="RuleBase" id="RU363072"/>
    </source>
</evidence>
<dbReference type="InterPro" id="IPR038673">
    <property type="entry name" value="OprB_sf"/>
</dbReference>
<dbReference type="AlphaFoldDB" id="A0A4Q0SZI2"/>
<reference evidence="4 5" key="1">
    <citation type="submission" date="2018-11" db="EMBL/GenBank/DDBJ databases">
        <authorList>
            <person name="Mardanov A.V."/>
            <person name="Ravin N.V."/>
            <person name="Dedysh S.N."/>
        </authorList>
    </citation>
    <scope>NUCLEOTIDE SEQUENCE [LARGE SCALE GENOMIC DNA]</scope>
    <source>
        <strain evidence="4 5">AF10</strain>
    </source>
</reference>
<keyword evidence="5" id="KW-1185">Reference proteome</keyword>
<dbReference type="Pfam" id="PF04966">
    <property type="entry name" value="OprB"/>
    <property type="match status" value="1"/>
</dbReference>
<dbReference type="PANTHER" id="PTHR37944">
    <property type="entry name" value="PORIN B"/>
    <property type="match status" value="1"/>
</dbReference>